<dbReference type="AlphaFoldDB" id="A0A5D3YMH9"/>
<dbReference type="Pfam" id="PF13676">
    <property type="entry name" value="TIR_2"/>
    <property type="match status" value="1"/>
</dbReference>
<dbReference type="InterPro" id="IPR035897">
    <property type="entry name" value="Toll_tir_struct_dom_sf"/>
</dbReference>
<dbReference type="SMART" id="SM00671">
    <property type="entry name" value="SEL1"/>
    <property type="match status" value="4"/>
</dbReference>
<dbReference type="Pfam" id="PF08238">
    <property type="entry name" value="Sel1"/>
    <property type="match status" value="4"/>
</dbReference>
<dbReference type="InterPro" id="IPR000157">
    <property type="entry name" value="TIR_dom"/>
</dbReference>
<keyword evidence="1" id="KW-0472">Membrane</keyword>
<evidence type="ECO:0000256" key="1">
    <source>
        <dbReference type="SAM" id="Phobius"/>
    </source>
</evidence>
<organism evidence="3 4">
    <name type="scientific">Nitrosomonas communis</name>
    <dbReference type="NCBI Taxonomy" id="44574"/>
    <lineage>
        <taxon>Bacteria</taxon>
        <taxon>Pseudomonadati</taxon>
        <taxon>Pseudomonadota</taxon>
        <taxon>Betaproteobacteria</taxon>
        <taxon>Nitrosomonadales</taxon>
        <taxon>Nitrosomonadaceae</taxon>
        <taxon>Nitrosomonas</taxon>
    </lineage>
</organism>
<evidence type="ECO:0000313" key="4">
    <source>
        <dbReference type="Proteomes" id="UP000324176"/>
    </source>
</evidence>
<dbReference type="OrthoDB" id="9768004at2"/>
<evidence type="ECO:0000313" key="3">
    <source>
        <dbReference type="EMBL" id="TYP94265.1"/>
    </source>
</evidence>
<feature type="transmembrane region" description="Helical" evidence="1">
    <location>
        <begin position="187"/>
        <end position="204"/>
    </location>
</feature>
<name>A0A5D3YMH9_9PROT</name>
<dbReference type="PANTHER" id="PTHR11102">
    <property type="entry name" value="SEL-1-LIKE PROTEIN"/>
    <property type="match status" value="1"/>
</dbReference>
<dbReference type="Gene3D" id="3.40.50.10140">
    <property type="entry name" value="Toll/interleukin-1 receptor homology (TIR) domain"/>
    <property type="match status" value="1"/>
</dbReference>
<dbReference type="GO" id="GO:0007165">
    <property type="term" value="P:signal transduction"/>
    <property type="evidence" value="ECO:0007669"/>
    <property type="project" value="InterPro"/>
</dbReference>
<dbReference type="InterPro" id="IPR006597">
    <property type="entry name" value="Sel1-like"/>
</dbReference>
<dbReference type="RefSeq" id="WP_052752285.1">
    <property type="nucleotide sequence ID" value="NZ_CP011451.1"/>
</dbReference>
<sequence>MTEIFICYRRDDSAAYAGRLYDQLAEYFGHDHVFMDIDHIEPGEDFVEVIQKKLTSAQVAIILIGKHWLNITDATGQERLDNPDDFVRLEIGTILERKIHAIPVLVGDAVMPKSSQLPEVLASLVRRNAYEISDTRFHDDVNKLIHALEKVLPDLTPINFTKPTHAHGPDDTQTLKDQLSKKKPRKVKIIIGVLIIILIGGLTLTDQISLKKIMGSLLLNEQKTREKTDVASSELAKTDKITELTEDSTISELMEAAEQGDAEAQNILGLMYASGRGVAKNEAKAVEWYRKAAEQGNATAQNSLGVMYEEGRGVVQDDTIAMEWYRKAAEQGDAWAQTYIGLMYEKGKGVTPDEVKAVEWYRKAAEQGYATAQYNLGLMYENGRGVTKDEIKAVEWYLKAAIQGHNEARNALQK</sequence>
<comment type="caution">
    <text evidence="3">The sequence shown here is derived from an EMBL/GenBank/DDBJ whole genome shotgun (WGS) entry which is preliminary data.</text>
</comment>
<dbReference type="PANTHER" id="PTHR11102:SF160">
    <property type="entry name" value="ERAD-ASSOCIATED E3 UBIQUITIN-PROTEIN LIGASE COMPONENT HRD3"/>
    <property type="match status" value="1"/>
</dbReference>
<dbReference type="Gene3D" id="1.25.40.10">
    <property type="entry name" value="Tetratricopeptide repeat domain"/>
    <property type="match status" value="1"/>
</dbReference>
<feature type="domain" description="TIR" evidence="2">
    <location>
        <begin position="4"/>
        <end position="113"/>
    </location>
</feature>
<gene>
    <name evidence="3" type="ORF">BCL69_100235</name>
</gene>
<protein>
    <submittedName>
        <fullName evidence="3">Sel1 repeat-containing protein</fullName>
    </submittedName>
</protein>
<dbReference type="InterPro" id="IPR050767">
    <property type="entry name" value="Sel1_AlgK"/>
</dbReference>
<accession>A0A5D3YMH9</accession>
<proteinExistence type="predicted"/>
<keyword evidence="1" id="KW-0812">Transmembrane</keyword>
<keyword evidence="1" id="KW-1133">Transmembrane helix</keyword>
<dbReference type="EMBL" id="VNHT01000002">
    <property type="protein sequence ID" value="TYP94265.1"/>
    <property type="molecule type" value="Genomic_DNA"/>
</dbReference>
<dbReference type="SUPFAM" id="SSF81901">
    <property type="entry name" value="HCP-like"/>
    <property type="match status" value="1"/>
</dbReference>
<evidence type="ECO:0000259" key="2">
    <source>
        <dbReference type="Pfam" id="PF13676"/>
    </source>
</evidence>
<dbReference type="SUPFAM" id="SSF52200">
    <property type="entry name" value="Toll/Interleukin receptor TIR domain"/>
    <property type="match status" value="1"/>
</dbReference>
<reference evidence="3 4" key="1">
    <citation type="submission" date="2019-07" db="EMBL/GenBank/DDBJ databases">
        <title>Active sludge and wastewater microbial communities from Klosterneuburg, Austria.</title>
        <authorList>
            <person name="Wagner M."/>
        </authorList>
    </citation>
    <scope>NUCLEOTIDE SEQUENCE [LARGE SCALE GENOMIC DNA]</scope>
    <source>
        <strain evidence="3 4">Nm2</strain>
    </source>
</reference>
<dbReference type="Proteomes" id="UP000324176">
    <property type="component" value="Unassembled WGS sequence"/>
</dbReference>
<dbReference type="InterPro" id="IPR011990">
    <property type="entry name" value="TPR-like_helical_dom_sf"/>
</dbReference>